<evidence type="ECO:0000256" key="3">
    <source>
        <dbReference type="ARBA" id="ARBA00023242"/>
    </source>
</evidence>
<feature type="compositionally biased region" description="Basic and acidic residues" evidence="4">
    <location>
        <begin position="1"/>
        <end position="11"/>
    </location>
</feature>
<dbReference type="GO" id="GO:0042393">
    <property type="term" value="F:histone binding"/>
    <property type="evidence" value="ECO:0007669"/>
    <property type="project" value="TreeGrafter"/>
</dbReference>
<evidence type="ECO:0000313" key="6">
    <source>
        <dbReference type="Ensembl" id="ENSNMLP00000017992.1"/>
    </source>
</evidence>
<reference evidence="6" key="1">
    <citation type="submission" date="2025-08" db="UniProtKB">
        <authorList>
            <consortium name="Ensembl"/>
        </authorList>
    </citation>
    <scope>IDENTIFICATION</scope>
</reference>
<feature type="compositionally biased region" description="Basic residues" evidence="4">
    <location>
        <begin position="93"/>
        <end position="103"/>
    </location>
</feature>
<feature type="domain" description="RAP80 N-terminal" evidence="5">
    <location>
        <begin position="27"/>
        <end position="72"/>
    </location>
</feature>
<sequence>MSLRKRVERENATVSAESQEDDASSDRMTEEEMMALALRLSEQEASITARRLQEEEEAMKKAIQDSVSGLQSRMDTERPTTDSGEDGGQRAAGHVHRTRKRRHVEGSPLMEMPDLSQTQPQ</sequence>
<evidence type="ECO:0000259" key="5">
    <source>
        <dbReference type="Pfam" id="PF18282"/>
    </source>
</evidence>
<name>A0A8C6WMK5_9GOBI</name>
<dbReference type="Ensembl" id="ENSNMLT00000020223.1">
    <property type="protein sequence ID" value="ENSNMLP00000017992.1"/>
    <property type="gene ID" value="ENSNMLG00000011851.1"/>
</dbReference>
<keyword evidence="2" id="KW-0677">Repeat</keyword>
<dbReference type="Proteomes" id="UP000694523">
    <property type="component" value="Unplaced"/>
</dbReference>
<dbReference type="GO" id="GO:0045739">
    <property type="term" value="P:positive regulation of DNA repair"/>
    <property type="evidence" value="ECO:0007669"/>
    <property type="project" value="TreeGrafter"/>
</dbReference>
<keyword evidence="3" id="KW-0539">Nucleus</keyword>
<proteinExistence type="predicted"/>
<dbReference type="PANTHER" id="PTHR15932:SF2">
    <property type="entry name" value="BRCA1-A COMPLEX SUBUNIT RAP80"/>
    <property type="match status" value="1"/>
</dbReference>
<dbReference type="InterPro" id="IPR038868">
    <property type="entry name" value="RAP80"/>
</dbReference>
<keyword evidence="7" id="KW-1185">Reference proteome</keyword>
<protein>
    <recommendedName>
        <fullName evidence="5">RAP80 N-terminal domain-containing protein</fullName>
    </recommendedName>
</protein>
<dbReference type="Gene3D" id="6.10.250.1800">
    <property type="match status" value="1"/>
</dbReference>
<evidence type="ECO:0000313" key="7">
    <source>
        <dbReference type="Proteomes" id="UP000694523"/>
    </source>
</evidence>
<dbReference type="GO" id="GO:0070530">
    <property type="term" value="F:K63-linked polyubiquitin modification-dependent protein binding"/>
    <property type="evidence" value="ECO:0007669"/>
    <property type="project" value="InterPro"/>
</dbReference>
<comment type="subcellular location">
    <subcellularLocation>
        <location evidence="1">Nucleus</location>
    </subcellularLocation>
</comment>
<accession>A0A8C6WMK5</accession>
<dbReference type="InterPro" id="IPR040714">
    <property type="entry name" value="RAP80_UIM"/>
</dbReference>
<reference evidence="6" key="2">
    <citation type="submission" date="2025-09" db="UniProtKB">
        <authorList>
            <consortium name="Ensembl"/>
        </authorList>
    </citation>
    <scope>IDENTIFICATION</scope>
</reference>
<evidence type="ECO:0000256" key="1">
    <source>
        <dbReference type="ARBA" id="ARBA00004123"/>
    </source>
</evidence>
<evidence type="ECO:0000256" key="2">
    <source>
        <dbReference type="ARBA" id="ARBA00022737"/>
    </source>
</evidence>
<feature type="region of interest" description="Disordered" evidence="4">
    <location>
        <begin position="57"/>
        <end position="121"/>
    </location>
</feature>
<dbReference type="PANTHER" id="PTHR15932">
    <property type="entry name" value="UBIQUITIN INTERACTION MOTIF-CONTAINING PROTEIN 1"/>
    <property type="match status" value="1"/>
</dbReference>
<dbReference type="AlphaFoldDB" id="A0A8C6WMK5"/>
<dbReference type="GO" id="GO:0006302">
    <property type="term" value="P:double-strand break repair"/>
    <property type="evidence" value="ECO:0007669"/>
    <property type="project" value="InterPro"/>
</dbReference>
<dbReference type="GO" id="GO:0070531">
    <property type="term" value="C:BRCA1-A complex"/>
    <property type="evidence" value="ECO:0007669"/>
    <property type="project" value="InterPro"/>
</dbReference>
<evidence type="ECO:0000256" key="4">
    <source>
        <dbReference type="SAM" id="MobiDB-lite"/>
    </source>
</evidence>
<feature type="region of interest" description="Disordered" evidence="4">
    <location>
        <begin position="1"/>
        <end position="29"/>
    </location>
</feature>
<dbReference type="Pfam" id="PF18282">
    <property type="entry name" value="RAP80_UIM"/>
    <property type="match status" value="1"/>
</dbReference>
<organism evidence="6 7">
    <name type="scientific">Neogobius melanostomus</name>
    <name type="common">round goby</name>
    <dbReference type="NCBI Taxonomy" id="47308"/>
    <lineage>
        <taxon>Eukaryota</taxon>
        <taxon>Metazoa</taxon>
        <taxon>Chordata</taxon>
        <taxon>Craniata</taxon>
        <taxon>Vertebrata</taxon>
        <taxon>Euteleostomi</taxon>
        <taxon>Actinopterygii</taxon>
        <taxon>Neopterygii</taxon>
        <taxon>Teleostei</taxon>
        <taxon>Neoteleostei</taxon>
        <taxon>Acanthomorphata</taxon>
        <taxon>Gobiaria</taxon>
        <taxon>Gobiiformes</taxon>
        <taxon>Gobioidei</taxon>
        <taxon>Gobiidae</taxon>
        <taxon>Benthophilinae</taxon>
        <taxon>Neogobiini</taxon>
        <taxon>Neogobius</taxon>
    </lineage>
</organism>